<dbReference type="GO" id="GO:0008270">
    <property type="term" value="F:zinc ion binding"/>
    <property type="evidence" value="ECO:0007669"/>
    <property type="project" value="TreeGrafter"/>
</dbReference>
<sequence>MRYSKQRALLFDLLKAHHDHPTADTLYHELCEILPSVSLGTVYRNLNQLADHGEILRIGTKGCERYDAQLCPHDHIQCTICGGVFDCPHGLYTIDNEAVCAATGFQLTASKMILSGVCPDCQKHLSESAEAVSK</sequence>
<evidence type="ECO:0000256" key="3">
    <source>
        <dbReference type="ARBA" id="ARBA00022833"/>
    </source>
</evidence>
<name>A0A939BF91_9FIRM</name>
<feature type="binding site" evidence="7">
    <location>
        <position position="78"/>
    </location>
    <ligand>
        <name>Zn(2+)</name>
        <dbReference type="ChEBI" id="CHEBI:29105"/>
    </ligand>
</feature>
<dbReference type="PANTHER" id="PTHR33202:SF7">
    <property type="entry name" value="FERRIC UPTAKE REGULATION PROTEIN"/>
    <property type="match status" value="1"/>
</dbReference>
<dbReference type="GO" id="GO:0000976">
    <property type="term" value="F:transcription cis-regulatory region binding"/>
    <property type="evidence" value="ECO:0007669"/>
    <property type="project" value="TreeGrafter"/>
</dbReference>
<dbReference type="Pfam" id="PF01475">
    <property type="entry name" value="FUR"/>
    <property type="match status" value="1"/>
</dbReference>
<comment type="cofactor">
    <cofactor evidence="7">
        <name>Zn(2+)</name>
        <dbReference type="ChEBI" id="CHEBI:29105"/>
    </cofactor>
    <text evidence="7">Binds 1 zinc ion per subunit.</text>
</comment>
<evidence type="ECO:0000313" key="9">
    <source>
        <dbReference type="EMBL" id="MBM6921852.1"/>
    </source>
</evidence>
<dbReference type="EMBL" id="JACJKY010000029">
    <property type="protein sequence ID" value="MBM6921852.1"/>
    <property type="molecule type" value="Genomic_DNA"/>
</dbReference>
<organism evidence="9 10">
    <name type="scientific">Merdimmobilis hominis</name>
    <dbReference type="NCBI Taxonomy" id="2897707"/>
    <lineage>
        <taxon>Bacteria</taxon>
        <taxon>Bacillati</taxon>
        <taxon>Bacillota</taxon>
        <taxon>Clostridia</taxon>
        <taxon>Eubacteriales</taxon>
        <taxon>Oscillospiraceae</taxon>
        <taxon>Merdimmobilis</taxon>
    </lineage>
</organism>
<evidence type="ECO:0000256" key="5">
    <source>
        <dbReference type="ARBA" id="ARBA00023125"/>
    </source>
</evidence>
<keyword evidence="6" id="KW-0804">Transcription</keyword>
<protein>
    <submittedName>
        <fullName evidence="9">Transcriptional repressor</fullName>
    </submittedName>
</protein>
<dbReference type="InterPro" id="IPR036390">
    <property type="entry name" value="WH_DNA-bd_sf"/>
</dbReference>
<dbReference type="GO" id="GO:1900376">
    <property type="term" value="P:regulation of secondary metabolite biosynthetic process"/>
    <property type="evidence" value="ECO:0007669"/>
    <property type="project" value="TreeGrafter"/>
</dbReference>
<keyword evidence="2" id="KW-0678">Repressor</keyword>
<dbReference type="CDD" id="cd07153">
    <property type="entry name" value="Fur_like"/>
    <property type="match status" value="1"/>
</dbReference>
<evidence type="ECO:0000313" key="10">
    <source>
        <dbReference type="Proteomes" id="UP000774750"/>
    </source>
</evidence>
<gene>
    <name evidence="9" type="ORF">H6A12_11905</name>
</gene>
<comment type="similarity">
    <text evidence="1">Belongs to the Fur family.</text>
</comment>
<feature type="binding site" evidence="7">
    <location>
        <position position="121"/>
    </location>
    <ligand>
        <name>Zn(2+)</name>
        <dbReference type="ChEBI" id="CHEBI:29105"/>
    </ligand>
</feature>
<keyword evidence="10" id="KW-1185">Reference proteome</keyword>
<feature type="binding site" evidence="7">
    <location>
        <position position="118"/>
    </location>
    <ligand>
        <name>Zn(2+)</name>
        <dbReference type="ChEBI" id="CHEBI:29105"/>
    </ligand>
</feature>
<dbReference type="InterPro" id="IPR002481">
    <property type="entry name" value="FUR"/>
</dbReference>
<evidence type="ECO:0000256" key="7">
    <source>
        <dbReference type="PIRSR" id="PIRSR602481-1"/>
    </source>
</evidence>
<dbReference type="PANTHER" id="PTHR33202">
    <property type="entry name" value="ZINC UPTAKE REGULATION PROTEIN"/>
    <property type="match status" value="1"/>
</dbReference>
<dbReference type="AlphaFoldDB" id="A0A939BF91"/>
<keyword evidence="8" id="KW-0408">Iron</keyword>
<accession>A0A939BF91</accession>
<comment type="caution">
    <text evidence="9">The sequence shown here is derived from an EMBL/GenBank/DDBJ whole genome shotgun (WGS) entry which is preliminary data.</text>
</comment>
<feature type="binding site" evidence="8">
    <location>
        <position position="74"/>
    </location>
    <ligand>
        <name>Fe cation</name>
        <dbReference type="ChEBI" id="CHEBI:24875"/>
    </ligand>
</feature>
<dbReference type="RefSeq" id="WP_204448174.1">
    <property type="nucleotide sequence ID" value="NZ_JACJKY010000029.1"/>
</dbReference>
<dbReference type="InterPro" id="IPR043135">
    <property type="entry name" value="Fur_C"/>
</dbReference>
<dbReference type="Proteomes" id="UP000774750">
    <property type="component" value="Unassembled WGS sequence"/>
</dbReference>
<reference evidence="9" key="1">
    <citation type="submission" date="2020-08" db="EMBL/GenBank/DDBJ databases">
        <authorList>
            <person name="Cejkova D."/>
            <person name="Kubasova T."/>
            <person name="Jahodarova E."/>
            <person name="Rychlik I."/>
        </authorList>
    </citation>
    <scope>NUCLEOTIDE SEQUENCE</scope>
    <source>
        <strain evidence="9">An559</strain>
    </source>
</reference>
<evidence type="ECO:0000256" key="6">
    <source>
        <dbReference type="ARBA" id="ARBA00023163"/>
    </source>
</evidence>
<dbReference type="GO" id="GO:0045892">
    <property type="term" value="P:negative regulation of DNA-templated transcription"/>
    <property type="evidence" value="ECO:0007669"/>
    <property type="project" value="TreeGrafter"/>
</dbReference>
<keyword evidence="4" id="KW-0805">Transcription regulation</keyword>
<dbReference type="SUPFAM" id="SSF46785">
    <property type="entry name" value="Winged helix' DNA-binding domain"/>
    <property type="match status" value="1"/>
</dbReference>
<comment type="cofactor">
    <cofactor evidence="8">
        <name>Mn(2+)</name>
        <dbReference type="ChEBI" id="CHEBI:29035"/>
    </cofactor>
    <cofactor evidence="8">
        <name>Fe(2+)</name>
        <dbReference type="ChEBI" id="CHEBI:29033"/>
    </cofactor>
    <text evidence="8">Binds 1 Mn(2+) or Fe(2+) ion per subunit.</text>
</comment>
<evidence type="ECO:0000256" key="8">
    <source>
        <dbReference type="PIRSR" id="PIRSR602481-2"/>
    </source>
</evidence>
<evidence type="ECO:0000256" key="2">
    <source>
        <dbReference type="ARBA" id="ARBA00022491"/>
    </source>
</evidence>
<keyword evidence="3 7" id="KW-0862">Zinc</keyword>
<proteinExistence type="inferred from homology"/>
<keyword evidence="5" id="KW-0238">DNA-binding</keyword>
<reference evidence="9" key="2">
    <citation type="journal article" date="2021" name="Sci. Rep.">
        <title>The distribution of antibiotic resistance genes in chicken gut microbiota commensals.</title>
        <authorList>
            <person name="Juricova H."/>
            <person name="Matiasovicova J."/>
            <person name="Kubasova T."/>
            <person name="Cejkova D."/>
            <person name="Rychlik I."/>
        </authorList>
    </citation>
    <scope>NUCLEOTIDE SEQUENCE</scope>
    <source>
        <strain evidence="9">An559</strain>
    </source>
</reference>
<dbReference type="Gene3D" id="1.10.10.10">
    <property type="entry name" value="Winged helix-like DNA-binding domain superfamily/Winged helix DNA-binding domain"/>
    <property type="match status" value="1"/>
</dbReference>
<evidence type="ECO:0000256" key="1">
    <source>
        <dbReference type="ARBA" id="ARBA00007957"/>
    </source>
</evidence>
<dbReference type="Gene3D" id="3.30.1490.190">
    <property type="match status" value="1"/>
</dbReference>
<dbReference type="GO" id="GO:0003700">
    <property type="term" value="F:DNA-binding transcription factor activity"/>
    <property type="evidence" value="ECO:0007669"/>
    <property type="project" value="InterPro"/>
</dbReference>
<feature type="binding site" evidence="7">
    <location>
        <position position="81"/>
    </location>
    <ligand>
        <name>Zn(2+)</name>
        <dbReference type="ChEBI" id="CHEBI:29105"/>
    </ligand>
</feature>
<keyword evidence="7" id="KW-0479">Metal-binding</keyword>
<dbReference type="InterPro" id="IPR036388">
    <property type="entry name" value="WH-like_DNA-bd_sf"/>
</dbReference>
<evidence type="ECO:0000256" key="4">
    <source>
        <dbReference type="ARBA" id="ARBA00023015"/>
    </source>
</evidence>